<dbReference type="RefSeq" id="WP_209820263.1">
    <property type="nucleotide sequence ID" value="NZ_JAVDTL010000004.1"/>
</dbReference>
<protein>
    <submittedName>
        <fullName evidence="1">Uncharacterized protein</fullName>
    </submittedName>
</protein>
<evidence type="ECO:0000313" key="4">
    <source>
        <dbReference type="Proteomes" id="UP001253458"/>
    </source>
</evidence>
<evidence type="ECO:0000313" key="3">
    <source>
        <dbReference type="Proteomes" id="UP001249076"/>
    </source>
</evidence>
<organism evidence="1 4">
    <name type="scientific">Acidovorax delafieldii</name>
    <name type="common">Pseudomonas delafieldii</name>
    <dbReference type="NCBI Taxonomy" id="47920"/>
    <lineage>
        <taxon>Bacteria</taxon>
        <taxon>Pseudomonadati</taxon>
        <taxon>Pseudomonadota</taxon>
        <taxon>Betaproteobacteria</taxon>
        <taxon>Burkholderiales</taxon>
        <taxon>Comamonadaceae</taxon>
        <taxon>Acidovorax</taxon>
    </lineage>
</organism>
<dbReference type="AlphaFoldDB" id="A0AAJ2C0J8"/>
<keyword evidence="3" id="KW-1185">Reference proteome</keyword>
<dbReference type="Proteomes" id="UP001253458">
    <property type="component" value="Unassembled WGS sequence"/>
</dbReference>
<comment type="caution">
    <text evidence="1">The sequence shown here is derived from an EMBL/GenBank/DDBJ whole genome shotgun (WGS) entry which is preliminary data.</text>
</comment>
<reference evidence="1 3" key="1">
    <citation type="submission" date="2023-07" db="EMBL/GenBank/DDBJ databases">
        <title>Sorghum-associated microbial communities from plants grown in Nebraska, USA.</title>
        <authorList>
            <person name="Schachtman D."/>
        </authorList>
    </citation>
    <scope>NUCLEOTIDE SEQUENCE</scope>
    <source>
        <strain evidence="2 3">BE105</strain>
        <strain evidence="1">BE69</strain>
    </source>
</reference>
<sequence>MFNYTQDGTMKVYVDTGGMLKEVAELEASGLITTHYFPFEQRSRKVTNFVPGSASTWEQAHLSWAEDTGSWDDDAPTTNFEPLRKLIGKRVDAQHLDSALKAGCSIFITSDKTDIWSKREAIEAMTGIRVLHMPTELEALRRLAGSPPRKLP</sequence>
<proteinExistence type="predicted"/>
<name>A0AAJ2C0J8_ACIDE</name>
<accession>A0AAJ2C0J8</accession>
<dbReference type="EMBL" id="JAVDTS010000006">
    <property type="protein sequence ID" value="MDR6839140.1"/>
    <property type="molecule type" value="Genomic_DNA"/>
</dbReference>
<evidence type="ECO:0000313" key="1">
    <source>
        <dbReference type="EMBL" id="MDR6767817.1"/>
    </source>
</evidence>
<gene>
    <name evidence="1" type="ORF">J2W88_003098</name>
    <name evidence="2" type="ORF">J2W93_003994</name>
</gene>
<dbReference type="Proteomes" id="UP001249076">
    <property type="component" value="Unassembled WGS sequence"/>
</dbReference>
<dbReference type="EMBL" id="JAVDTL010000004">
    <property type="protein sequence ID" value="MDR6767817.1"/>
    <property type="molecule type" value="Genomic_DNA"/>
</dbReference>
<evidence type="ECO:0000313" key="2">
    <source>
        <dbReference type="EMBL" id="MDR6839140.1"/>
    </source>
</evidence>